<proteinExistence type="predicted"/>
<comment type="caution">
    <text evidence="1">The sequence shown here is derived from an EMBL/GenBank/DDBJ whole genome shotgun (WGS) entry which is preliminary data.</text>
</comment>
<dbReference type="Proteomes" id="UP001066276">
    <property type="component" value="Chromosome 9"/>
</dbReference>
<dbReference type="EMBL" id="JANPWB010000013">
    <property type="protein sequence ID" value="KAJ1108812.1"/>
    <property type="molecule type" value="Genomic_DNA"/>
</dbReference>
<organism evidence="1 2">
    <name type="scientific">Pleurodeles waltl</name>
    <name type="common">Iberian ribbed newt</name>
    <dbReference type="NCBI Taxonomy" id="8319"/>
    <lineage>
        <taxon>Eukaryota</taxon>
        <taxon>Metazoa</taxon>
        <taxon>Chordata</taxon>
        <taxon>Craniata</taxon>
        <taxon>Vertebrata</taxon>
        <taxon>Euteleostomi</taxon>
        <taxon>Amphibia</taxon>
        <taxon>Batrachia</taxon>
        <taxon>Caudata</taxon>
        <taxon>Salamandroidea</taxon>
        <taxon>Salamandridae</taxon>
        <taxon>Pleurodelinae</taxon>
        <taxon>Pleurodeles</taxon>
    </lineage>
</organism>
<evidence type="ECO:0000313" key="1">
    <source>
        <dbReference type="EMBL" id="KAJ1108812.1"/>
    </source>
</evidence>
<accession>A0AAV7N2Q1</accession>
<sequence length="119" mass="13417">MFHWGVLTGQHGGRVVTGLRCRHQSAQILPDQAAPDDPGGRWTSRGGWGRRHTWPLRTEKWHNRRYTPTRGARLALRWQALCRTLLGLGHSRSRGDLLGGPEAGPLLLDSRVVATAWRR</sequence>
<reference evidence="1" key="1">
    <citation type="journal article" date="2022" name="bioRxiv">
        <title>Sequencing and chromosome-scale assembly of the giantPleurodeles waltlgenome.</title>
        <authorList>
            <person name="Brown T."/>
            <person name="Elewa A."/>
            <person name="Iarovenko S."/>
            <person name="Subramanian E."/>
            <person name="Araus A.J."/>
            <person name="Petzold A."/>
            <person name="Susuki M."/>
            <person name="Suzuki K.-i.T."/>
            <person name="Hayashi T."/>
            <person name="Toyoda A."/>
            <person name="Oliveira C."/>
            <person name="Osipova E."/>
            <person name="Leigh N.D."/>
            <person name="Simon A."/>
            <person name="Yun M.H."/>
        </authorList>
    </citation>
    <scope>NUCLEOTIDE SEQUENCE</scope>
    <source>
        <strain evidence="1">20211129_DDA</strain>
        <tissue evidence="1">Liver</tissue>
    </source>
</reference>
<name>A0AAV7N2Q1_PLEWA</name>
<gene>
    <name evidence="1" type="ORF">NDU88_006182</name>
</gene>
<evidence type="ECO:0000313" key="2">
    <source>
        <dbReference type="Proteomes" id="UP001066276"/>
    </source>
</evidence>
<protein>
    <submittedName>
        <fullName evidence="1">Uncharacterized protein</fullName>
    </submittedName>
</protein>
<dbReference type="AlphaFoldDB" id="A0AAV7N2Q1"/>
<keyword evidence="2" id="KW-1185">Reference proteome</keyword>